<dbReference type="STRING" id="623744.A0A553R0P1"/>
<evidence type="ECO:0000313" key="7">
    <source>
        <dbReference type="EMBL" id="TRY95742.1"/>
    </source>
</evidence>
<evidence type="ECO:0000256" key="2">
    <source>
        <dbReference type="ARBA" id="ARBA00022692"/>
    </source>
</evidence>
<evidence type="ECO:0000256" key="5">
    <source>
        <dbReference type="SAM" id="MobiDB-lite"/>
    </source>
</evidence>
<evidence type="ECO:0000313" key="8">
    <source>
        <dbReference type="Proteomes" id="UP000316079"/>
    </source>
</evidence>
<protein>
    <recommendedName>
        <fullName evidence="9">Phosphoinositide-interacting protein</fullName>
    </recommendedName>
</protein>
<keyword evidence="8" id="KW-1185">Reference proteome</keyword>
<name>A0A553R0P1_9TELE</name>
<reference evidence="7 8" key="1">
    <citation type="journal article" date="2019" name="Sci. Data">
        <title>Hybrid genome assembly and annotation of Danionella translucida.</title>
        <authorList>
            <person name="Kadobianskyi M."/>
            <person name="Schulze L."/>
            <person name="Schuelke M."/>
            <person name="Judkewitz B."/>
        </authorList>
    </citation>
    <scope>NUCLEOTIDE SEQUENCE [LARGE SCALE GENOMIC DNA]</scope>
    <source>
        <strain evidence="7 8">Bolton</strain>
    </source>
</reference>
<sequence length="278" mass="30351">MSHGFLSGGYRIIIFDGSCSRDHLLLLSINKERTDKGKQNISYHYSGQTDSSGCSTKDLGPRELTKTLRLQFRKHRMVAASAPSGDQNEKSRGADSSDGYDTFQEESPDPTLVCQGVVLWKQTQQLLKPGCVRSIATTCQAGLTMPSAPNSPPLPLRDTSRSCSREHLTPRSENTIFNLSHHEGPWRPVPLPGSCEFYWQAILLMSLGGSVLLCGLVLCGLYFAGVSVTATNILAPALLSLGLMVLVIGGVLMPIMRESRKHSATKHLCSFYSPQLNL</sequence>
<dbReference type="Pfam" id="PF15099">
    <property type="entry name" value="PIRT"/>
    <property type="match status" value="1"/>
</dbReference>
<evidence type="ECO:0000256" key="4">
    <source>
        <dbReference type="ARBA" id="ARBA00023136"/>
    </source>
</evidence>
<dbReference type="Proteomes" id="UP000316079">
    <property type="component" value="Unassembled WGS sequence"/>
</dbReference>
<organism evidence="7 8">
    <name type="scientific">Danionella cerebrum</name>
    <dbReference type="NCBI Taxonomy" id="2873325"/>
    <lineage>
        <taxon>Eukaryota</taxon>
        <taxon>Metazoa</taxon>
        <taxon>Chordata</taxon>
        <taxon>Craniata</taxon>
        <taxon>Vertebrata</taxon>
        <taxon>Euteleostomi</taxon>
        <taxon>Actinopterygii</taxon>
        <taxon>Neopterygii</taxon>
        <taxon>Teleostei</taxon>
        <taxon>Ostariophysi</taxon>
        <taxon>Cypriniformes</taxon>
        <taxon>Danionidae</taxon>
        <taxon>Danioninae</taxon>
        <taxon>Danionella</taxon>
    </lineage>
</organism>
<dbReference type="PANTHER" id="PTHR16100">
    <property type="entry name" value="PHOSPHOINOSITIDE-INTERACTING PROTEIN FAMILY MEMBER"/>
    <property type="match status" value="1"/>
</dbReference>
<evidence type="ECO:0000256" key="3">
    <source>
        <dbReference type="ARBA" id="ARBA00022989"/>
    </source>
</evidence>
<keyword evidence="3 6" id="KW-1133">Transmembrane helix</keyword>
<dbReference type="GO" id="GO:1902936">
    <property type="term" value="F:phosphatidylinositol bisphosphate binding"/>
    <property type="evidence" value="ECO:0007669"/>
    <property type="project" value="TreeGrafter"/>
</dbReference>
<dbReference type="AlphaFoldDB" id="A0A553R0P1"/>
<dbReference type="OrthoDB" id="9905550at2759"/>
<feature type="region of interest" description="Disordered" evidence="5">
    <location>
        <begin position="77"/>
        <end position="107"/>
    </location>
</feature>
<accession>A0A553R0P1</accession>
<evidence type="ECO:0008006" key="9">
    <source>
        <dbReference type="Google" id="ProtNLM"/>
    </source>
</evidence>
<dbReference type="InterPro" id="IPR028068">
    <property type="entry name" value="PIRT"/>
</dbReference>
<keyword evidence="4 6" id="KW-0472">Membrane</keyword>
<feature type="transmembrane region" description="Helical" evidence="6">
    <location>
        <begin position="197"/>
        <end position="223"/>
    </location>
</feature>
<dbReference type="EMBL" id="SRMA01025351">
    <property type="protein sequence ID" value="TRY95742.1"/>
    <property type="molecule type" value="Genomic_DNA"/>
</dbReference>
<comment type="caution">
    <text evidence="7">The sequence shown here is derived from an EMBL/GenBank/DDBJ whole genome shotgun (WGS) entry which is preliminary data.</text>
</comment>
<gene>
    <name evidence="7" type="ORF">DNTS_022138</name>
</gene>
<dbReference type="PANTHER" id="PTHR16100:SF4">
    <property type="entry name" value="PHOSPHOINOSITIDE-INTERACTING PROTEIN"/>
    <property type="match status" value="1"/>
</dbReference>
<evidence type="ECO:0000256" key="1">
    <source>
        <dbReference type="ARBA" id="ARBA00004141"/>
    </source>
</evidence>
<feature type="transmembrane region" description="Helical" evidence="6">
    <location>
        <begin position="235"/>
        <end position="256"/>
    </location>
</feature>
<dbReference type="GO" id="GO:0005886">
    <property type="term" value="C:plasma membrane"/>
    <property type="evidence" value="ECO:0007669"/>
    <property type="project" value="TreeGrafter"/>
</dbReference>
<evidence type="ECO:0000256" key="6">
    <source>
        <dbReference type="SAM" id="Phobius"/>
    </source>
</evidence>
<comment type="subcellular location">
    <subcellularLocation>
        <location evidence="1">Membrane</location>
        <topology evidence="1">Multi-pass membrane protein</topology>
    </subcellularLocation>
</comment>
<keyword evidence="2 6" id="KW-0812">Transmembrane</keyword>
<dbReference type="GO" id="GO:0044325">
    <property type="term" value="F:transmembrane transporter binding"/>
    <property type="evidence" value="ECO:0007669"/>
    <property type="project" value="TreeGrafter"/>
</dbReference>
<proteinExistence type="predicted"/>